<dbReference type="EMBL" id="JBJXBP010000005">
    <property type="protein sequence ID" value="KAL3830283.1"/>
    <property type="molecule type" value="Genomic_DNA"/>
</dbReference>
<evidence type="ECO:0000256" key="6">
    <source>
        <dbReference type="PIRSR" id="PIRSR615500-1"/>
    </source>
</evidence>
<dbReference type="GO" id="GO:0006508">
    <property type="term" value="P:proteolysis"/>
    <property type="evidence" value="ECO:0007669"/>
    <property type="project" value="UniProtKB-KW"/>
</dbReference>
<dbReference type="CDD" id="cd04852">
    <property type="entry name" value="Peptidases_S8_3"/>
    <property type="match status" value="1"/>
</dbReference>
<comment type="similarity">
    <text evidence="1 7">Belongs to the peptidase S8 family.</text>
</comment>
<dbReference type="PROSITE" id="PS51892">
    <property type="entry name" value="SUBTILASE"/>
    <property type="match status" value="1"/>
</dbReference>
<dbReference type="InterPro" id="IPR000209">
    <property type="entry name" value="Peptidase_S8/S53_dom"/>
</dbReference>
<feature type="signal peptide" evidence="8">
    <location>
        <begin position="1"/>
        <end position="22"/>
    </location>
</feature>
<dbReference type="InterPro" id="IPR023828">
    <property type="entry name" value="Peptidase_S8_Ser-AS"/>
</dbReference>
<accession>A0ABD3T1M5</accession>
<organism evidence="11 12">
    <name type="scientific">Penstemon smallii</name>
    <dbReference type="NCBI Taxonomy" id="265156"/>
    <lineage>
        <taxon>Eukaryota</taxon>
        <taxon>Viridiplantae</taxon>
        <taxon>Streptophyta</taxon>
        <taxon>Embryophyta</taxon>
        <taxon>Tracheophyta</taxon>
        <taxon>Spermatophyta</taxon>
        <taxon>Magnoliopsida</taxon>
        <taxon>eudicotyledons</taxon>
        <taxon>Gunneridae</taxon>
        <taxon>Pentapetalae</taxon>
        <taxon>asterids</taxon>
        <taxon>lamiids</taxon>
        <taxon>Lamiales</taxon>
        <taxon>Plantaginaceae</taxon>
        <taxon>Cheloneae</taxon>
        <taxon>Penstemon</taxon>
    </lineage>
</organism>
<dbReference type="InterPro" id="IPR037045">
    <property type="entry name" value="S8pro/Inhibitor_I9_sf"/>
</dbReference>
<feature type="domain" description="Peptidase S8/S53" evidence="9">
    <location>
        <begin position="140"/>
        <end position="584"/>
    </location>
</feature>
<dbReference type="PROSITE" id="PS00137">
    <property type="entry name" value="SUBTILASE_HIS"/>
    <property type="match status" value="1"/>
</dbReference>
<evidence type="ECO:0000313" key="11">
    <source>
        <dbReference type="EMBL" id="KAL3830283.1"/>
    </source>
</evidence>
<protein>
    <submittedName>
        <fullName evidence="11">Uncharacterized protein</fullName>
    </submittedName>
</protein>
<dbReference type="InterPro" id="IPR022398">
    <property type="entry name" value="Peptidase_S8_His-AS"/>
</dbReference>
<evidence type="ECO:0000256" key="5">
    <source>
        <dbReference type="ARBA" id="ARBA00022825"/>
    </source>
</evidence>
<keyword evidence="3 8" id="KW-0732">Signal</keyword>
<dbReference type="Pfam" id="PF00082">
    <property type="entry name" value="Peptidase_S8"/>
    <property type="match status" value="1"/>
</dbReference>
<evidence type="ECO:0000313" key="12">
    <source>
        <dbReference type="Proteomes" id="UP001634393"/>
    </source>
</evidence>
<evidence type="ECO:0000256" key="3">
    <source>
        <dbReference type="ARBA" id="ARBA00022729"/>
    </source>
</evidence>
<sequence>MKMKMKMMLSLFLAITILGVSSSQQAQTYIIHMDSTAMPKVFSSHNNWYSSIVSSALVDEKTSIKSGAAATGDSKLIYTYTNAINGFSARLTPSQLKAIQKSPAFLSSTKETPLHLATTHSSDFLGLNSMSGAWPASDFGQDVIIGVVDTGIWPESKSFTDQGMPKVPQRWRGGCFGGTFFNTSMCNNKLIGVRFFNKGFKAENPDVKNIPFIDSARDPRGHGTHVSSTAAGNYVQGASYFGYASGTSKGMAPRAHLAMYKLASILGYVYPSDVIAAIDASIEDRIDILSLSFGGIGPSLYDNSLATATFSAVEKSIFISAAAGNDGPSLKTITDTGAPWLLTVGAGTTDRSFIGGIILGNGAYFTGISLYPLKPIPADLPITYREICRGDMGHTKKIIVCSINNDNDDFSPIFMSLEGTAVVGAVLIWNASDVTYLADLPDKEIGFPAVVVNAGNGKVILDYINNYEEAAKATLWFKETSHGTKPAPKVVDLSSRGPSPVSPFILKPDVIAPGHHILASWQEGKPIIHTTGELISSFNLDSGTSMASPHAAGVAALVKAVHPDWSPAAIRSAIMTTADKKGEKQSYKLRISGPCLMDEETVLYGSVSWLQQVGGNRTVTSPIVVSGQRII</sequence>
<dbReference type="InterPro" id="IPR034197">
    <property type="entry name" value="Peptidases_S8_3"/>
</dbReference>
<evidence type="ECO:0000256" key="4">
    <source>
        <dbReference type="ARBA" id="ARBA00022801"/>
    </source>
</evidence>
<keyword evidence="5 7" id="KW-0720">Serine protease</keyword>
<dbReference type="Pfam" id="PF05922">
    <property type="entry name" value="Inhibitor_I9"/>
    <property type="match status" value="1"/>
</dbReference>
<dbReference type="InterPro" id="IPR010259">
    <property type="entry name" value="S8pro/Inhibitor_I9"/>
</dbReference>
<keyword evidence="2 7" id="KW-0645">Protease</keyword>
<comment type="caution">
    <text evidence="11">The sequence shown here is derived from an EMBL/GenBank/DDBJ whole genome shotgun (WGS) entry which is preliminary data.</text>
</comment>
<feature type="domain" description="Inhibitor I9" evidence="10">
    <location>
        <begin position="28"/>
        <end position="116"/>
    </location>
</feature>
<dbReference type="InterPro" id="IPR015500">
    <property type="entry name" value="Peptidase_S8_subtilisin-rel"/>
</dbReference>
<feature type="active site" description="Charge relay system" evidence="6 7">
    <location>
        <position position="222"/>
    </location>
</feature>
<dbReference type="AlphaFoldDB" id="A0ABD3T1M5"/>
<feature type="chain" id="PRO_5044843891" evidence="8">
    <location>
        <begin position="23"/>
        <end position="631"/>
    </location>
</feature>
<name>A0ABD3T1M5_9LAMI</name>
<dbReference type="Gene3D" id="3.40.50.200">
    <property type="entry name" value="Peptidase S8/S53 domain"/>
    <property type="match status" value="1"/>
</dbReference>
<evidence type="ECO:0000256" key="7">
    <source>
        <dbReference type="PROSITE-ProRule" id="PRU01240"/>
    </source>
</evidence>
<feature type="active site" description="Charge relay system" evidence="6 7">
    <location>
        <position position="545"/>
    </location>
</feature>
<keyword evidence="12" id="KW-1185">Reference proteome</keyword>
<evidence type="ECO:0000256" key="8">
    <source>
        <dbReference type="SAM" id="SignalP"/>
    </source>
</evidence>
<dbReference type="GO" id="GO:0004252">
    <property type="term" value="F:serine-type endopeptidase activity"/>
    <property type="evidence" value="ECO:0007669"/>
    <property type="project" value="UniProtKB-UniRule"/>
</dbReference>
<feature type="active site" description="Charge relay system" evidence="6 7">
    <location>
        <position position="149"/>
    </location>
</feature>
<evidence type="ECO:0000256" key="2">
    <source>
        <dbReference type="ARBA" id="ARBA00022670"/>
    </source>
</evidence>
<dbReference type="SUPFAM" id="SSF52743">
    <property type="entry name" value="Subtilisin-like"/>
    <property type="match status" value="1"/>
</dbReference>
<dbReference type="Gene3D" id="3.50.30.30">
    <property type="match status" value="1"/>
</dbReference>
<evidence type="ECO:0000256" key="1">
    <source>
        <dbReference type="ARBA" id="ARBA00011073"/>
    </source>
</evidence>
<evidence type="ECO:0000259" key="9">
    <source>
        <dbReference type="Pfam" id="PF00082"/>
    </source>
</evidence>
<dbReference type="FunFam" id="3.30.70.80:FF:000003">
    <property type="entry name" value="Subtilisin-like protease SBT1.9"/>
    <property type="match status" value="1"/>
</dbReference>
<proteinExistence type="inferred from homology"/>
<dbReference type="PANTHER" id="PTHR10795">
    <property type="entry name" value="PROPROTEIN CONVERTASE SUBTILISIN/KEXIN"/>
    <property type="match status" value="1"/>
</dbReference>
<keyword evidence="4 7" id="KW-0378">Hydrolase</keyword>
<dbReference type="InterPro" id="IPR036852">
    <property type="entry name" value="Peptidase_S8/S53_dom_sf"/>
</dbReference>
<evidence type="ECO:0000259" key="10">
    <source>
        <dbReference type="Pfam" id="PF05922"/>
    </source>
</evidence>
<dbReference type="Proteomes" id="UP001634393">
    <property type="component" value="Unassembled WGS sequence"/>
</dbReference>
<dbReference type="Gene3D" id="3.30.70.80">
    <property type="entry name" value="Peptidase S8 propeptide/proteinase inhibitor I9"/>
    <property type="match status" value="1"/>
</dbReference>
<dbReference type="PRINTS" id="PR00723">
    <property type="entry name" value="SUBTILISIN"/>
</dbReference>
<dbReference type="CDD" id="cd02120">
    <property type="entry name" value="PA_subtilisin_like"/>
    <property type="match status" value="1"/>
</dbReference>
<gene>
    <name evidence="11" type="ORF">ACJIZ3_019085</name>
</gene>
<dbReference type="PROSITE" id="PS00138">
    <property type="entry name" value="SUBTILASE_SER"/>
    <property type="match status" value="1"/>
</dbReference>
<dbReference type="InterPro" id="IPR045051">
    <property type="entry name" value="SBT"/>
</dbReference>
<reference evidence="11 12" key="1">
    <citation type="submission" date="2024-12" db="EMBL/GenBank/DDBJ databases">
        <title>The unique morphological basis and parallel evolutionary history of personate flowers in Penstemon.</title>
        <authorList>
            <person name="Depatie T.H."/>
            <person name="Wessinger C.A."/>
        </authorList>
    </citation>
    <scope>NUCLEOTIDE SEQUENCE [LARGE SCALE GENOMIC DNA]</scope>
    <source>
        <strain evidence="11">WTNN_2</strain>
        <tissue evidence="11">Leaf</tissue>
    </source>
</reference>